<evidence type="ECO:0000256" key="1">
    <source>
        <dbReference type="SAM" id="Phobius"/>
    </source>
</evidence>
<accession>A0A0E9VD54</accession>
<keyword evidence="1" id="KW-0812">Transmembrane</keyword>
<reference evidence="2" key="2">
    <citation type="journal article" date="2015" name="Fish Shellfish Immunol.">
        <title>Early steps in the European eel (Anguilla anguilla)-Vibrio vulnificus interaction in the gills: Role of the RtxA13 toxin.</title>
        <authorList>
            <person name="Callol A."/>
            <person name="Pajuelo D."/>
            <person name="Ebbesson L."/>
            <person name="Teles M."/>
            <person name="MacKenzie S."/>
            <person name="Amaro C."/>
        </authorList>
    </citation>
    <scope>NUCLEOTIDE SEQUENCE</scope>
</reference>
<proteinExistence type="predicted"/>
<organism evidence="2">
    <name type="scientific">Anguilla anguilla</name>
    <name type="common">European freshwater eel</name>
    <name type="synonym">Muraena anguilla</name>
    <dbReference type="NCBI Taxonomy" id="7936"/>
    <lineage>
        <taxon>Eukaryota</taxon>
        <taxon>Metazoa</taxon>
        <taxon>Chordata</taxon>
        <taxon>Craniata</taxon>
        <taxon>Vertebrata</taxon>
        <taxon>Euteleostomi</taxon>
        <taxon>Actinopterygii</taxon>
        <taxon>Neopterygii</taxon>
        <taxon>Teleostei</taxon>
        <taxon>Anguilliformes</taxon>
        <taxon>Anguillidae</taxon>
        <taxon>Anguilla</taxon>
    </lineage>
</organism>
<reference evidence="2" key="1">
    <citation type="submission" date="2014-11" db="EMBL/GenBank/DDBJ databases">
        <authorList>
            <person name="Amaro Gonzalez C."/>
        </authorList>
    </citation>
    <scope>NUCLEOTIDE SEQUENCE</scope>
</reference>
<sequence>MDGWMNYYIILNIIKSAVFLVSSLIECDILCKF</sequence>
<name>A0A0E9VD54_ANGAN</name>
<dbReference type="EMBL" id="GBXM01032595">
    <property type="protein sequence ID" value="JAH75982.1"/>
    <property type="molecule type" value="Transcribed_RNA"/>
</dbReference>
<feature type="transmembrane region" description="Helical" evidence="1">
    <location>
        <begin position="6"/>
        <end position="25"/>
    </location>
</feature>
<evidence type="ECO:0000313" key="2">
    <source>
        <dbReference type="EMBL" id="JAH75982.1"/>
    </source>
</evidence>
<keyword evidence="1" id="KW-0472">Membrane</keyword>
<dbReference type="AlphaFoldDB" id="A0A0E9VD54"/>
<keyword evidence="1" id="KW-1133">Transmembrane helix</keyword>
<protein>
    <submittedName>
        <fullName evidence="2">Uncharacterized protein</fullName>
    </submittedName>
</protein>